<dbReference type="PROSITE" id="PS01186">
    <property type="entry name" value="EGF_2"/>
    <property type="match status" value="1"/>
</dbReference>
<feature type="transmembrane region" description="Helical" evidence="2">
    <location>
        <begin position="131"/>
        <end position="150"/>
    </location>
</feature>
<dbReference type="Proteomes" id="UP000792457">
    <property type="component" value="Unassembled WGS sequence"/>
</dbReference>
<dbReference type="AlphaFoldDB" id="A0A8K0KNT7"/>
<keyword evidence="2" id="KW-0812">Transmembrane</keyword>
<evidence type="ECO:0000313" key="4">
    <source>
        <dbReference type="EMBL" id="KAG8237698.1"/>
    </source>
</evidence>
<reference evidence="4" key="1">
    <citation type="submission" date="2013-04" db="EMBL/GenBank/DDBJ databases">
        <authorList>
            <person name="Qu J."/>
            <person name="Murali S.C."/>
            <person name="Bandaranaike D."/>
            <person name="Bellair M."/>
            <person name="Blankenburg K."/>
            <person name="Chao H."/>
            <person name="Dinh H."/>
            <person name="Doddapaneni H."/>
            <person name="Downs B."/>
            <person name="Dugan-Rocha S."/>
            <person name="Elkadiri S."/>
            <person name="Gnanaolivu R.D."/>
            <person name="Hernandez B."/>
            <person name="Javaid M."/>
            <person name="Jayaseelan J.C."/>
            <person name="Lee S."/>
            <person name="Li M."/>
            <person name="Ming W."/>
            <person name="Munidasa M."/>
            <person name="Muniz J."/>
            <person name="Nguyen L."/>
            <person name="Ongeri F."/>
            <person name="Osuji N."/>
            <person name="Pu L.-L."/>
            <person name="Puazo M."/>
            <person name="Qu C."/>
            <person name="Quiroz J."/>
            <person name="Raj R."/>
            <person name="Weissenberger G."/>
            <person name="Xin Y."/>
            <person name="Zou X."/>
            <person name="Han Y."/>
            <person name="Richards S."/>
            <person name="Worley K."/>
            <person name="Muzny D."/>
            <person name="Gibbs R."/>
        </authorList>
    </citation>
    <scope>NUCLEOTIDE SEQUENCE</scope>
    <source>
        <strain evidence="4">Sampled in the wild</strain>
    </source>
</reference>
<keyword evidence="1" id="KW-1015">Disulfide bond</keyword>
<organism evidence="4 5">
    <name type="scientific">Ladona fulva</name>
    <name type="common">Scarce chaser dragonfly</name>
    <name type="synonym">Libellula fulva</name>
    <dbReference type="NCBI Taxonomy" id="123851"/>
    <lineage>
        <taxon>Eukaryota</taxon>
        <taxon>Metazoa</taxon>
        <taxon>Ecdysozoa</taxon>
        <taxon>Arthropoda</taxon>
        <taxon>Hexapoda</taxon>
        <taxon>Insecta</taxon>
        <taxon>Pterygota</taxon>
        <taxon>Palaeoptera</taxon>
        <taxon>Odonata</taxon>
        <taxon>Epiprocta</taxon>
        <taxon>Anisoptera</taxon>
        <taxon>Libelluloidea</taxon>
        <taxon>Libellulidae</taxon>
        <taxon>Ladona</taxon>
    </lineage>
</organism>
<keyword evidence="2" id="KW-1133">Transmembrane helix</keyword>
<keyword evidence="5" id="KW-1185">Reference proteome</keyword>
<comment type="caution">
    <text evidence="4">The sequence shown here is derived from an EMBL/GenBank/DDBJ whole genome shotgun (WGS) entry which is preliminary data.</text>
</comment>
<sequence>MRDLNLVLTTHVRGGETAWKKGPILLFVGAMHGGKAKLLKIMPISSFYSHILQGLFCALTMCDLEPCIFGICILSGESGGLGFRCRCFPGYTGTICDERPKPCADNPCTRCERRMLRIPYKPLSERMLHEPFWLGLITVTVVLGIIGLIWCAKRHFPEKLEKLLAEEADRSRHGTRCERRMLRIPYKPLSERMLHEPFWLGLITVTVVLGIIGLIWCAKRHFPEKLEKLLAEEADRSRHVIKRAQFRLLNGSKSINKPIASIAN</sequence>
<dbReference type="PROSITE" id="PS50026">
    <property type="entry name" value="EGF_3"/>
    <property type="match status" value="1"/>
</dbReference>
<feature type="disulfide bond" evidence="1">
    <location>
        <begin position="87"/>
        <end position="96"/>
    </location>
</feature>
<accession>A0A8K0KNT7</accession>
<feature type="transmembrane region" description="Helical" evidence="2">
    <location>
        <begin position="198"/>
        <end position="218"/>
    </location>
</feature>
<reference evidence="4" key="2">
    <citation type="submission" date="2017-10" db="EMBL/GenBank/DDBJ databases">
        <title>Ladona fulva Genome sequencing and assembly.</title>
        <authorList>
            <person name="Murali S."/>
            <person name="Richards S."/>
            <person name="Bandaranaike D."/>
            <person name="Bellair M."/>
            <person name="Blankenburg K."/>
            <person name="Chao H."/>
            <person name="Dinh H."/>
            <person name="Doddapaneni H."/>
            <person name="Dugan-Rocha S."/>
            <person name="Elkadiri S."/>
            <person name="Gnanaolivu R."/>
            <person name="Hernandez B."/>
            <person name="Skinner E."/>
            <person name="Javaid M."/>
            <person name="Lee S."/>
            <person name="Li M."/>
            <person name="Ming W."/>
            <person name="Munidasa M."/>
            <person name="Muniz J."/>
            <person name="Nguyen L."/>
            <person name="Hughes D."/>
            <person name="Osuji N."/>
            <person name="Pu L.-L."/>
            <person name="Puazo M."/>
            <person name="Qu C."/>
            <person name="Quiroz J."/>
            <person name="Raj R."/>
            <person name="Weissenberger G."/>
            <person name="Xin Y."/>
            <person name="Zou X."/>
            <person name="Han Y."/>
            <person name="Worley K."/>
            <person name="Muzny D."/>
            <person name="Gibbs R."/>
        </authorList>
    </citation>
    <scope>NUCLEOTIDE SEQUENCE</scope>
    <source>
        <strain evidence="4">Sampled in the wild</strain>
    </source>
</reference>
<keyword evidence="2" id="KW-0472">Membrane</keyword>
<evidence type="ECO:0000256" key="2">
    <source>
        <dbReference type="SAM" id="Phobius"/>
    </source>
</evidence>
<feature type="domain" description="EGF-like" evidence="3">
    <location>
        <begin position="63"/>
        <end position="97"/>
    </location>
</feature>
<name>A0A8K0KNT7_LADFU</name>
<dbReference type="OrthoDB" id="418245at2759"/>
<comment type="caution">
    <text evidence="1">Lacks conserved residue(s) required for the propagation of feature annotation.</text>
</comment>
<dbReference type="InterPro" id="IPR000742">
    <property type="entry name" value="EGF"/>
</dbReference>
<dbReference type="PROSITE" id="PS00022">
    <property type="entry name" value="EGF_1"/>
    <property type="match status" value="1"/>
</dbReference>
<evidence type="ECO:0000313" key="5">
    <source>
        <dbReference type="Proteomes" id="UP000792457"/>
    </source>
</evidence>
<proteinExistence type="predicted"/>
<evidence type="ECO:0000256" key="1">
    <source>
        <dbReference type="PROSITE-ProRule" id="PRU00076"/>
    </source>
</evidence>
<dbReference type="SMART" id="SM00181">
    <property type="entry name" value="EGF"/>
    <property type="match status" value="1"/>
</dbReference>
<gene>
    <name evidence="4" type="ORF">J437_LFUL016263</name>
</gene>
<evidence type="ECO:0000259" key="3">
    <source>
        <dbReference type="PROSITE" id="PS50026"/>
    </source>
</evidence>
<dbReference type="EMBL" id="KZ309209">
    <property type="protein sequence ID" value="KAG8237698.1"/>
    <property type="molecule type" value="Genomic_DNA"/>
</dbReference>
<keyword evidence="1" id="KW-0245">EGF-like domain</keyword>
<protein>
    <recommendedName>
        <fullName evidence="3">EGF-like domain-containing protein</fullName>
    </recommendedName>
</protein>